<keyword evidence="3" id="KW-0808">Transferase</keyword>
<dbReference type="GeneID" id="5726533"/>
<gene>
    <name evidence="7" type="ORF">CHLRE_07g315650v5</name>
</gene>
<accession>A0A2K3DIM7</accession>
<feature type="compositionally biased region" description="Low complexity" evidence="4">
    <location>
        <begin position="339"/>
        <end position="356"/>
    </location>
</feature>
<feature type="domain" description="Methyltransferase type 11" evidence="5">
    <location>
        <begin position="185"/>
        <end position="239"/>
    </location>
</feature>
<sequence>MVPEPEPGAGDYEQYKDGFHDWLATYWPEPREQLHAGGWRRTAQMLADIKRHLQTHPPADVATAAEAEATSRPASTPTIALGGPAGAAAVPGRSLGRPLEVVDICCGEGGTAVHLAATEGWRVTGVDIVQSAVEAARARAEAYGEVVHVACQVVPAGSCDTADGGSSSSGDVRLRLRVRVEAVSERARFLHASIFKMPLPSASVDVVYGQDPDGLANPDRVHAFREVLRVLRPGGLLYFWHHWVPGPGWPPELLAAYRADPLTGPAPRLSHEEYVQDVQAAGFRLLHVSDCSQLAAEHLGAMAQRVSRSSQQQQQQQEQREQEQREGGQQREQAEKTGAKNAEAGVAEAGASGRAGESTDGPAGEEGWTAIPISGWLQRALHYSALAGGSMGVHVVAVRPVGAA</sequence>
<evidence type="ECO:0000256" key="4">
    <source>
        <dbReference type="SAM" id="MobiDB-lite"/>
    </source>
</evidence>
<dbReference type="Proteomes" id="UP000006906">
    <property type="component" value="Chromosome 7"/>
</dbReference>
<dbReference type="InterPro" id="IPR041698">
    <property type="entry name" value="Methyltransf_25"/>
</dbReference>
<dbReference type="PANTHER" id="PTHR44068:SF11">
    <property type="entry name" value="GERANYL DIPHOSPHATE 2-C-METHYLTRANSFERASE"/>
    <property type="match status" value="1"/>
</dbReference>
<dbReference type="SUPFAM" id="SSF53335">
    <property type="entry name" value="S-adenosyl-L-methionine-dependent methyltransferases"/>
    <property type="match status" value="1"/>
</dbReference>
<evidence type="ECO:0000256" key="3">
    <source>
        <dbReference type="ARBA" id="ARBA00022679"/>
    </source>
</evidence>
<dbReference type="InParanoid" id="A0A2K3DIM7"/>
<reference evidence="7 8" key="1">
    <citation type="journal article" date="2007" name="Science">
        <title>The Chlamydomonas genome reveals the evolution of key animal and plant functions.</title>
        <authorList>
            <person name="Merchant S.S."/>
            <person name="Prochnik S.E."/>
            <person name="Vallon O."/>
            <person name="Harris E.H."/>
            <person name="Karpowicz S.J."/>
            <person name="Witman G.B."/>
            <person name="Terry A."/>
            <person name="Salamov A."/>
            <person name="Fritz-Laylin L.K."/>
            <person name="Marechal-Drouard L."/>
            <person name="Marshall W.F."/>
            <person name="Qu L.H."/>
            <person name="Nelson D.R."/>
            <person name="Sanderfoot A.A."/>
            <person name="Spalding M.H."/>
            <person name="Kapitonov V.V."/>
            <person name="Ren Q."/>
            <person name="Ferris P."/>
            <person name="Lindquist E."/>
            <person name="Shapiro H."/>
            <person name="Lucas S.M."/>
            <person name="Grimwood J."/>
            <person name="Schmutz J."/>
            <person name="Cardol P."/>
            <person name="Cerutti H."/>
            <person name="Chanfreau G."/>
            <person name="Chen C.L."/>
            <person name="Cognat V."/>
            <person name="Croft M.T."/>
            <person name="Dent R."/>
            <person name="Dutcher S."/>
            <person name="Fernandez E."/>
            <person name="Fukuzawa H."/>
            <person name="Gonzalez-Ballester D."/>
            <person name="Gonzalez-Halphen D."/>
            <person name="Hallmann A."/>
            <person name="Hanikenne M."/>
            <person name="Hippler M."/>
            <person name="Inwood W."/>
            <person name="Jabbari K."/>
            <person name="Kalanon M."/>
            <person name="Kuras R."/>
            <person name="Lefebvre P.A."/>
            <person name="Lemaire S.D."/>
            <person name="Lobanov A.V."/>
            <person name="Lohr M."/>
            <person name="Manuell A."/>
            <person name="Meier I."/>
            <person name="Mets L."/>
            <person name="Mittag M."/>
            <person name="Mittelmeier T."/>
            <person name="Moroney J.V."/>
            <person name="Moseley J."/>
            <person name="Napoli C."/>
            <person name="Nedelcu A.M."/>
            <person name="Niyogi K."/>
            <person name="Novoselov S.V."/>
            <person name="Paulsen I.T."/>
            <person name="Pazour G."/>
            <person name="Purton S."/>
            <person name="Ral J.P."/>
            <person name="Riano-Pachon D.M."/>
            <person name="Riekhof W."/>
            <person name="Rymarquis L."/>
            <person name="Schroda M."/>
            <person name="Stern D."/>
            <person name="Umen J."/>
            <person name="Willows R."/>
            <person name="Wilson N."/>
            <person name="Zimmer S.L."/>
            <person name="Allmer J."/>
            <person name="Balk J."/>
            <person name="Bisova K."/>
            <person name="Chen C.J."/>
            <person name="Elias M."/>
            <person name="Gendler K."/>
            <person name="Hauser C."/>
            <person name="Lamb M.R."/>
            <person name="Ledford H."/>
            <person name="Long J.C."/>
            <person name="Minagawa J."/>
            <person name="Page M.D."/>
            <person name="Pan J."/>
            <person name="Pootakham W."/>
            <person name="Roje S."/>
            <person name="Rose A."/>
            <person name="Stahlberg E."/>
            <person name="Terauchi A.M."/>
            <person name="Yang P."/>
            <person name="Ball S."/>
            <person name="Bowler C."/>
            <person name="Dieckmann C.L."/>
            <person name="Gladyshev V.N."/>
            <person name="Green P."/>
            <person name="Jorgensen R."/>
            <person name="Mayfield S."/>
            <person name="Mueller-Roeber B."/>
            <person name="Rajamani S."/>
            <person name="Sayre R.T."/>
            <person name="Brokstein P."/>
            <person name="Dubchak I."/>
            <person name="Goodstein D."/>
            <person name="Hornick L."/>
            <person name="Huang Y.W."/>
            <person name="Jhaveri J."/>
            <person name="Luo Y."/>
            <person name="Martinez D."/>
            <person name="Ngau W.C."/>
            <person name="Otillar B."/>
            <person name="Poliakov A."/>
            <person name="Porter A."/>
            <person name="Szajkowski L."/>
            <person name="Werner G."/>
            <person name="Zhou K."/>
            <person name="Grigoriev I.V."/>
            <person name="Rokhsar D.S."/>
            <person name="Grossman A.R."/>
        </authorList>
    </citation>
    <scope>NUCLEOTIDE SEQUENCE [LARGE SCALE GENOMIC DNA]</scope>
    <source>
        <strain evidence="8">CC-503</strain>
    </source>
</reference>
<dbReference type="RefSeq" id="XP_042922445.1">
    <property type="nucleotide sequence ID" value="XM_043063877.1"/>
</dbReference>
<feature type="domain" description="Methyltransferase" evidence="6">
    <location>
        <begin position="101"/>
        <end position="150"/>
    </location>
</feature>
<name>A0A2K3DIM7_CHLRE</name>
<protein>
    <submittedName>
        <fullName evidence="7">Uncharacterized protein</fullName>
    </submittedName>
</protein>
<dbReference type="InterPro" id="IPR050447">
    <property type="entry name" value="Erg6_SMT_methyltransf"/>
</dbReference>
<dbReference type="PANTHER" id="PTHR44068">
    <property type="entry name" value="ZGC:194242"/>
    <property type="match status" value="1"/>
</dbReference>
<comment type="pathway">
    <text evidence="1">Alkaloid biosynthesis.</text>
</comment>
<dbReference type="InterPro" id="IPR013216">
    <property type="entry name" value="Methyltransf_11"/>
</dbReference>
<evidence type="ECO:0000313" key="8">
    <source>
        <dbReference type="Proteomes" id="UP000006906"/>
    </source>
</evidence>
<evidence type="ECO:0000259" key="5">
    <source>
        <dbReference type="Pfam" id="PF08241"/>
    </source>
</evidence>
<dbReference type="CDD" id="cd02440">
    <property type="entry name" value="AdoMet_MTases"/>
    <property type="match status" value="1"/>
</dbReference>
<dbReference type="GO" id="GO:0008757">
    <property type="term" value="F:S-adenosylmethionine-dependent methyltransferase activity"/>
    <property type="evidence" value="ECO:0007669"/>
    <property type="project" value="InterPro"/>
</dbReference>
<feature type="compositionally biased region" description="Basic and acidic residues" evidence="4">
    <location>
        <begin position="318"/>
        <end position="338"/>
    </location>
</feature>
<dbReference type="KEGG" id="cre:CHLRE_07g315650v5"/>
<feature type="region of interest" description="Disordered" evidence="4">
    <location>
        <begin position="302"/>
        <end position="367"/>
    </location>
</feature>
<keyword evidence="8" id="KW-1185">Reference proteome</keyword>
<feature type="region of interest" description="Disordered" evidence="4">
    <location>
        <begin position="61"/>
        <end position="87"/>
    </location>
</feature>
<dbReference type="Gramene" id="PNW80393">
    <property type="protein sequence ID" value="PNW80393"/>
    <property type="gene ID" value="CHLRE_07g315650v5"/>
</dbReference>
<dbReference type="Pfam" id="PF08241">
    <property type="entry name" value="Methyltransf_11"/>
    <property type="match status" value="1"/>
</dbReference>
<dbReference type="EMBL" id="CM008968">
    <property type="protein sequence ID" value="PNW80393.1"/>
    <property type="molecule type" value="Genomic_DNA"/>
</dbReference>
<dbReference type="OrthoDB" id="540004at2759"/>
<dbReference type="GO" id="GO:0009820">
    <property type="term" value="P:alkaloid metabolic process"/>
    <property type="evidence" value="ECO:0007669"/>
    <property type="project" value="UniProtKB-KW"/>
</dbReference>
<dbReference type="ExpressionAtlas" id="A0A2K3DIM7">
    <property type="expression patterns" value="baseline and differential"/>
</dbReference>
<dbReference type="InterPro" id="IPR029063">
    <property type="entry name" value="SAM-dependent_MTases_sf"/>
</dbReference>
<evidence type="ECO:0000259" key="6">
    <source>
        <dbReference type="Pfam" id="PF13649"/>
    </source>
</evidence>
<dbReference type="Gene3D" id="3.40.50.150">
    <property type="entry name" value="Vaccinia Virus protein VP39"/>
    <property type="match status" value="1"/>
</dbReference>
<keyword evidence="2" id="KW-0017">Alkaloid metabolism</keyword>
<dbReference type="STRING" id="3055.A0A2K3DIM7"/>
<feature type="compositionally biased region" description="Low complexity" evidence="4">
    <location>
        <begin position="304"/>
        <end position="317"/>
    </location>
</feature>
<dbReference type="Pfam" id="PF13649">
    <property type="entry name" value="Methyltransf_25"/>
    <property type="match status" value="1"/>
</dbReference>
<proteinExistence type="predicted"/>
<evidence type="ECO:0000256" key="1">
    <source>
        <dbReference type="ARBA" id="ARBA00004913"/>
    </source>
</evidence>
<evidence type="ECO:0000256" key="2">
    <source>
        <dbReference type="ARBA" id="ARBA00022589"/>
    </source>
</evidence>
<evidence type="ECO:0000313" key="7">
    <source>
        <dbReference type="EMBL" id="PNW80393.1"/>
    </source>
</evidence>
<organism evidence="7 8">
    <name type="scientific">Chlamydomonas reinhardtii</name>
    <name type="common">Chlamydomonas smithii</name>
    <dbReference type="NCBI Taxonomy" id="3055"/>
    <lineage>
        <taxon>Eukaryota</taxon>
        <taxon>Viridiplantae</taxon>
        <taxon>Chlorophyta</taxon>
        <taxon>core chlorophytes</taxon>
        <taxon>Chlorophyceae</taxon>
        <taxon>CS clade</taxon>
        <taxon>Chlamydomonadales</taxon>
        <taxon>Chlamydomonadaceae</taxon>
        <taxon>Chlamydomonas</taxon>
    </lineage>
</organism>
<dbReference type="AlphaFoldDB" id="A0A2K3DIM7"/>